<evidence type="ECO:0000313" key="3">
    <source>
        <dbReference type="Proteomes" id="UP000063781"/>
    </source>
</evidence>
<dbReference type="InterPro" id="IPR029057">
    <property type="entry name" value="PRTase-like"/>
</dbReference>
<dbReference type="SUPFAM" id="SSF53271">
    <property type="entry name" value="PRTase-like"/>
    <property type="match status" value="1"/>
</dbReference>
<sequence length="154" mass="18194">MFAYEEEPRQWFLQFKEGHDYCLGAIFLYGFRRKMRRKYRNFQIVYAPSHENSVKNRGFNVIETMMENVFSSQPIPVFTKGNDVYQKRLNREDRFKNVQDFRADLSLLDKTKGVLLVDDLVTTGATLSILSQTLTKNGYIVQIFSVYRHKTLES</sequence>
<dbReference type="CDD" id="cd06223">
    <property type="entry name" value="PRTases_typeI"/>
    <property type="match status" value="1"/>
</dbReference>
<keyword evidence="3" id="KW-1185">Reference proteome</keyword>
<dbReference type="EMBL" id="CP013213">
    <property type="protein sequence ID" value="AMC92504.1"/>
    <property type="molecule type" value="Genomic_DNA"/>
</dbReference>
<dbReference type="InterPro" id="IPR051910">
    <property type="entry name" value="ComF/GntX_DNA_util-trans"/>
</dbReference>
<comment type="similarity">
    <text evidence="1">Belongs to the ComF/GntX family.</text>
</comment>
<evidence type="ECO:0000313" key="2">
    <source>
        <dbReference type="EMBL" id="AMC92504.1"/>
    </source>
</evidence>
<dbReference type="Gene3D" id="3.40.50.2020">
    <property type="match status" value="1"/>
</dbReference>
<proteinExistence type="inferred from homology"/>
<dbReference type="AlphaFoldDB" id="A0A0X8GYF1"/>
<dbReference type="PANTHER" id="PTHR47505:SF1">
    <property type="entry name" value="DNA UTILIZATION PROTEIN YHGH"/>
    <property type="match status" value="1"/>
</dbReference>
<dbReference type="STRING" id="1514105.AOC36_00385"/>
<reference evidence="2 3" key="1">
    <citation type="submission" date="2015-10" db="EMBL/GenBank/DDBJ databases">
        <title>Erysipelothrix larvae sp. LV19 isolated from the larval gut of the rhinoceros beetle, Trypoxylus dichotomus.</title>
        <authorList>
            <person name="Lim S."/>
            <person name="Kim B.-C."/>
        </authorList>
    </citation>
    <scope>NUCLEOTIDE SEQUENCE [LARGE SCALE GENOMIC DNA]</scope>
    <source>
        <strain evidence="2 3">LV19</strain>
    </source>
</reference>
<dbReference type="PANTHER" id="PTHR47505">
    <property type="entry name" value="DNA UTILIZATION PROTEIN YHGH"/>
    <property type="match status" value="1"/>
</dbReference>
<dbReference type="KEGG" id="erl:AOC36_00385"/>
<gene>
    <name evidence="2" type="ORF">AOC36_00385</name>
</gene>
<evidence type="ECO:0008006" key="4">
    <source>
        <dbReference type="Google" id="ProtNLM"/>
    </source>
</evidence>
<evidence type="ECO:0000256" key="1">
    <source>
        <dbReference type="ARBA" id="ARBA00008007"/>
    </source>
</evidence>
<name>A0A0X8GYF1_9FIRM</name>
<accession>A0A0X8GYF1</accession>
<organism evidence="2 3">
    <name type="scientific">Erysipelothrix larvae</name>
    <dbReference type="NCBI Taxonomy" id="1514105"/>
    <lineage>
        <taxon>Bacteria</taxon>
        <taxon>Bacillati</taxon>
        <taxon>Bacillota</taxon>
        <taxon>Erysipelotrichia</taxon>
        <taxon>Erysipelotrichales</taxon>
        <taxon>Erysipelotrichaceae</taxon>
        <taxon>Erysipelothrix</taxon>
    </lineage>
</organism>
<dbReference type="Proteomes" id="UP000063781">
    <property type="component" value="Chromosome"/>
</dbReference>
<dbReference type="InterPro" id="IPR000836">
    <property type="entry name" value="PRTase_dom"/>
</dbReference>
<protein>
    <recommendedName>
        <fullName evidence="4">Phosphoribosyltransferase domain-containing protein</fullName>
    </recommendedName>
</protein>